<organism evidence="1 2">
    <name type="scientific">Phytophthora fragariaefolia</name>
    <dbReference type="NCBI Taxonomy" id="1490495"/>
    <lineage>
        <taxon>Eukaryota</taxon>
        <taxon>Sar</taxon>
        <taxon>Stramenopiles</taxon>
        <taxon>Oomycota</taxon>
        <taxon>Peronosporomycetes</taxon>
        <taxon>Peronosporales</taxon>
        <taxon>Peronosporaceae</taxon>
        <taxon>Phytophthora</taxon>
    </lineage>
</organism>
<dbReference type="Pfam" id="PF00328">
    <property type="entry name" value="His_Phos_2"/>
    <property type="match status" value="1"/>
</dbReference>
<keyword evidence="2" id="KW-1185">Reference proteome</keyword>
<reference evidence="1" key="1">
    <citation type="submission" date="2023-04" db="EMBL/GenBank/DDBJ databases">
        <title>Phytophthora fragariaefolia NBRC 109709.</title>
        <authorList>
            <person name="Ichikawa N."/>
            <person name="Sato H."/>
            <person name="Tonouchi N."/>
        </authorList>
    </citation>
    <scope>NUCLEOTIDE SEQUENCE</scope>
    <source>
        <strain evidence="1">NBRC 109709</strain>
    </source>
</reference>
<dbReference type="InterPro" id="IPR029033">
    <property type="entry name" value="His_PPase_superfam"/>
</dbReference>
<dbReference type="Proteomes" id="UP001165121">
    <property type="component" value="Unassembled WGS sequence"/>
</dbReference>
<proteinExistence type="predicted"/>
<evidence type="ECO:0000313" key="1">
    <source>
        <dbReference type="EMBL" id="GMF36498.1"/>
    </source>
</evidence>
<dbReference type="AlphaFoldDB" id="A0A9W6XDQ6"/>
<sequence length="229" mass="25162">MMRDKGQQLRERYAPLLEGAQPARDVHVQSTNIRRTIRSAQSLLAGVFPEHFVYVDADNQVGANEALLPDSRKFLSHIQTHRRLKKEDPLIIHADDSNSLAPQHSYELYRDLGKMLADELSQHAPPGFAQASQQISAIIGAGSSKLVAWTGCKCAADCNQQCHVTRRFYLLVRLLTGLSLAMQCERCSSAARRTGCPSPKDSTSSFLSRSASTTRGCGTTCTARWTSAA</sequence>
<dbReference type="Gene3D" id="3.40.50.1240">
    <property type="entry name" value="Phosphoglycerate mutase-like"/>
    <property type="match status" value="1"/>
</dbReference>
<comment type="caution">
    <text evidence="1">The sequence shown here is derived from an EMBL/GenBank/DDBJ whole genome shotgun (WGS) entry which is preliminary data.</text>
</comment>
<accession>A0A9W6XDQ6</accession>
<dbReference type="SUPFAM" id="SSF53254">
    <property type="entry name" value="Phosphoglycerate mutase-like"/>
    <property type="match status" value="1"/>
</dbReference>
<dbReference type="OrthoDB" id="10257284at2759"/>
<dbReference type="EMBL" id="BSXT01000948">
    <property type="protein sequence ID" value="GMF36498.1"/>
    <property type="molecule type" value="Genomic_DNA"/>
</dbReference>
<dbReference type="InterPro" id="IPR000560">
    <property type="entry name" value="His_Pase_clade-2"/>
</dbReference>
<name>A0A9W6XDQ6_9STRA</name>
<evidence type="ECO:0000313" key="2">
    <source>
        <dbReference type="Proteomes" id="UP001165121"/>
    </source>
</evidence>
<gene>
    <name evidence="1" type="ORF">Pfra01_000996500</name>
</gene>
<protein>
    <submittedName>
        <fullName evidence="1">Unnamed protein product</fullName>
    </submittedName>
</protein>